<feature type="transmembrane region" description="Helical" evidence="2">
    <location>
        <begin position="66"/>
        <end position="84"/>
    </location>
</feature>
<dbReference type="RefSeq" id="WP_124092093.1">
    <property type="nucleotide sequence ID" value="NZ_CBCRYA010000017.1"/>
</dbReference>
<protein>
    <recommendedName>
        <fullName evidence="5">DUF2304 domain-containing protein</fullName>
    </recommendedName>
</protein>
<name>A0A3P5X2W3_9MICC</name>
<organism evidence="3 4">
    <name type="scientific">Arthrobacter ulcerisalmonis</name>
    <dbReference type="NCBI Taxonomy" id="2483813"/>
    <lineage>
        <taxon>Bacteria</taxon>
        <taxon>Bacillati</taxon>
        <taxon>Actinomycetota</taxon>
        <taxon>Actinomycetes</taxon>
        <taxon>Micrococcales</taxon>
        <taxon>Micrococcaceae</taxon>
        <taxon>Arthrobacter</taxon>
    </lineage>
</organism>
<feature type="transmembrane region" description="Helical" evidence="2">
    <location>
        <begin position="33"/>
        <end position="54"/>
    </location>
</feature>
<keyword evidence="2" id="KW-1133">Transmembrane helix</keyword>
<keyword evidence="4" id="KW-1185">Reference proteome</keyword>
<dbReference type="Pfam" id="PF10066">
    <property type="entry name" value="DUF2304"/>
    <property type="match status" value="1"/>
</dbReference>
<dbReference type="AlphaFoldDB" id="A0A3P5X2W3"/>
<dbReference type="OrthoDB" id="3261168at2"/>
<dbReference type="InterPro" id="IPR019277">
    <property type="entry name" value="DUF2304"/>
</dbReference>
<gene>
    <name evidence="3" type="ORF">PSET11_02163</name>
</gene>
<accession>A0A3P5X2W3</accession>
<evidence type="ECO:0008006" key="5">
    <source>
        <dbReference type="Google" id="ProtNLM"/>
    </source>
</evidence>
<proteinExistence type="predicted"/>
<evidence type="ECO:0000313" key="3">
    <source>
        <dbReference type="EMBL" id="VDC28538.1"/>
    </source>
</evidence>
<evidence type="ECO:0000313" key="4">
    <source>
        <dbReference type="Proteomes" id="UP000280861"/>
    </source>
</evidence>
<reference evidence="3 4" key="1">
    <citation type="submission" date="2018-11" db="EMBL/GenBank/DDBJ databases">
        <authorList>
            <person name="Criscuolo A."/>
        </authorList>
    </citation>
    <scope>NUCLEOTIDE SEQUENCE [LARGE SCALE GENOMIC DNA]</scope>
    <source>
        <strain evidence="3">AT11b</strain>
    </source>
</reference>
<evidence type="ECO:0000256" key="2">
    <source>
        <dbReference type="SAM" id="Phobius"/>
    </source>
</evidence>
<dbReference type="EMBL" id="UXAU01000029">
    <property type="protein sequence ID" value="VDC28538.1"/>
    <property type="molecule type" value="Genomic_DNA"/>
</dbReference>
<keyword evidence="2" id="KW-0472">Membrane</keyword>
<sequence>MGNLAAFLLALAIVALVVELVRRKKLREKYAALWLIVGVATLVLAAFPMLLNIVAEFVGVQIPSNLLFAISILMLLGVCLHLSWEISVVEDETRTLAEEVAILRAQVEALEAVASVAPGQRPARQRSSKPVQPFLGLPPESSDS</sequence>
<evidence type="ECO:0000256" key="1">
    <source>
        <dbReference type="SAM" id="MobiDB-lite"/>
    </source>
</evidence>
<keyword evidence="2" id="KW-0812">Transmembrane</keyword>
<dbReference type="Proteomes" id="UP000280861">
    <property type="component" value="Unassembled WGS sequence"/>
</dbReference>
<feature type="region of interest" description="Disordered" evidence="1">
    <location>
        <begin position="118"/>
        <end position="144"/>
    </location>
</feature>